<dbReference type="AlphaFoldDB" id="A0A5E4LYA2"/>
<keyword evidence="3" id="KW-1185">Reference proteome</keyword>
<protein>
    <submittedName>
        <fullName evidence="2">Uncharacterized protein</fullName>
    </submittedName>
</protein>
<feature type="signal peptide" evidence="1">
    <location>
        <begin position="1"/>
        <end position="20"/>
    </location>
</feature>
<accession>A0A5E4LYA2</accession>
<reference evidence="2 3" key="1">
    <citation type="submission" date="2019-08" db="EMBL/GenBank/DDBJ databases">
        <authorList>
            <person name="Alioto T."/>
            <person name="Alioto T."/>
            <person name="Gomez Garrido J."/>
        </authorList>
    </citation>
    <scope>NUCLEOTIDE SEQUENCE [LARGE SCALE GENOMIC DNA]</scope>
</reference>
<feature type="chain" id="PRO_5023090266" evidence="1">
    <location>
        <begin position="21"/>
        <end position="150"/>
    </location>
</feature>
<sequence>MSAAVRRCTALLLLLFLCDGDSVGAGGGAAAQRSPGGVGIRHGRSRNARNLRPNVQVPVKQPAAATTAPTDTGVLDNDIVNRLLRTVESQQQLGNNCTAGTHLNLGEGVVDRYAQVSAVARCLGSGNDLANAGGVAACFHGNNRLGRALS</sequence>
<gene>
    <name evidence="2" type="ORF">CINCED_3A012482</name>
</gene>
<evidence type="ECO:0000256" key="1">
    <source>
        <dbReference type="SAM" id="SignalP"/>
    </source>
</evidence>
<evidence type="ECO:0000313" key="3">
    <source>
        <dbReference type="Proteomes" id="UP000325440"/>
    </source>
</evidence>
<dbReference type="EMBL" id="CABPRJ010000005">
    <property type="protein sequence ID" value="VVC24727.1"/>
    <property type="molecule type" value="Genomic_DNA"/>
</dbReference>
<dbReference type="OrthoDB" id="2129233at2759"/>
<proteinExistence type="predicted"/>
<dbReference type="Proteomes" id="UP000325440">
    <property type="component" value="Unassembled WGS sequence"/>
</dbReference>
<name>A0A5E4LYA2_9HEMI</name>
<keyword evidence="1" id="KW-0732">Signal</keyword>
<evidence type="ECO:0000313" key="2">
    <source>
        <dbReference type="EMBL" id="VVC24727.1"/>
    </source>
</evidence>
<organism evidence="2 3">
    <name type="scientific">Cinara cedri</name>
    <dbReference type="NCBI Taxonomy" id="506608"/>
    <lineage>
        <taxon>Eukaryota</taxon>
        <taxon>Metazoa</taxon>
        <taxon>Ecdysozoa</taxon>
        <taxon>Arthropoda</taxon>
        <taxon>Hexapoda</taxon>
        <taxon>Insecta</taxon>
        <taxon>Pterygota</taxon>
        <taxon>Neoptera</taxon>
        <taxon>Paraneoptera</taxon>
        <taxon>Hemiptera</taxon>
        <taxon>Sternorrhyncha</taxon>
        <taxon>Aphidomorpha</taxon>
        <taxon>Aphidoidea</taxon>
        <taxon>Aphididae</taxon>
        <taxon>Lachninae</taxon>
        <taxon>Cinara</taxon>
    </lineage>
</organism>